<dbReference type="Proteomes" id="UP000013525">
    <property type="component" value="Unassembled WGS sequence"/>
</dbReference>
<proteinExistence type="predicted"/>
<keyword evidence="1" id="KW-0812">Transmembrane</keyword>
<gene>
    <name evidence="2" type="ORF">Rrhod_2371</name>
</gene>
<evidence type="ECO:0000256" key="1">
    <source>
        <dbReference type="SAM" id="Phobius"/>
    </source>
</evidence>
<keyword evidence="1" id="KW-1133">Transmembrane helix</keyword>
<dbReference type="AlphaFoldDB" id="R7WLS5"/>
<organism evidence="2 3">
    <name type="scientific">Rhodococcus rhodnii LMG 5362</name>
    <dbReference type="NCBI Taxonomy" id="1273125"/>
    <lineage>
        <taxon>Bacteria</taxon>
        <taxon>Bacillati</taxon>
        <taxon>Actinomycetota</taxon>
        <taxon>Actinomycetes</taxon>
        <taxon>Mycobacteriales</taxon>
        <taxon>Nocardiaceae</taxon>
        <taxon>Rhodococcus</taxon>
    </lineage>
</organism>
<name>R7WLS5_9NOCA</name>
<feature type="transmembrane region" description="Helical" evidence="1">
    <location>
        <begin position="20"/>
        <end position="39"/>
    </location>
</feature>
<comment type="caution">
    <text evidence="2">The sequence shown here is derived from an EMBL/GenBank/DDBJ whole genome shotgun (WGS) entry which is preliminary data.</text>
</comment>
<protein>
    <submittedName>
        <fullName evidence="2">Uncharacterized protein</fullName>
    </submittedName>
</protein>
<dbReference type="RefSeq" id="WP_010838425.1">
    <property type="nucleotide sequence ID" value="NZ_APMY01000071.1"/>
</dbReference>
<keyword evidence="3" id="KW-1185">Reference proteome</keyword>
<evidence type="ECO:0000313" key="2">
    <source>
        <dbReference type="EMBL" id="EOM76271.1"/>
    </source>
</evidence>
<accession>R7WLS5</accession>
<dbReference type="EMBL" id="APMY01000071">
    <property type="protein sequence ID" value="EOM76271.1"/>
    <property type="molecule type" value="Genomic_DNA"/>
</dbReference>
<reference evidence="2 3" key="1">
    <citation type="journal article" date="2013" name="Genome Announc.">
        <title>Draft Genome Sequence of Rhodococcus rhodnii Strain LMG5362, a Symbiont of Rhodnius prolixus (Hemiptera, Reduviidae, Triatominae), the Principle Vector of Trypanosoma cruzi.</title>
        <authorList>
            <person name="Pachebat J.A."/>
            <person name="van Keulen G."/>
            <person name="Whitten M.M."/>
            <person name="Girdwood S."/>
            <person name="Del Sol R."/>
            <person name="Dyson P.J."/>
            <person name="Facey P.D."/>
        </authorList>
    </citation>
    <scope>NUCLEOTIDE SEQUENCE [LARGE SCALE GENOMIC DNA]</scope>
    <source>
        <strain evidence="2 3">LMG 5362</strain>
    </source>
</reference>
<sequence length="84" mass="9272">MTAMFAAGSAGESASFLEVLGFALLGLALCTIAVSNPIHRLKIATRRLRAGSEASQLNNLDKLFRTEQYRCRRSAQLHRSDIYD</sequence>
<keyword evidence="1" id="KW-0472">Membrane</keyword>
<evidence type="ECO:0000313" key="3">
    <source>
        <dbReference type="Proteomes" id="UP000013525"/>
    </source>
</evidence>